<organism evidence="2">
    <name type="scientific">Aegilops tauschii</name>
    <name type="common">Tausch's goatgrass</name>
    <name type="synonym">Aegilops squarrosa</name>
    <dbReference type="NCBI Taxonomy" id="37682"/>
    <lineage>
        <taxon>Eukaryota</taxon>
        <taxon>Viridiplantae</taxon>
        <taxon>Streptophyta</taxon>
        <taxon>Embryophyta</taxon>
        <taxon>Tracheophyta</taxon>
        <taxon>Spermatophyta</taxon>
        <taxon>Magnoliopsida</taxon>
        <taxon>Liliopsida</taxon>
        <taxon>Poales</taxon>
        <taxon>Poaceae</taxon>
        <taxon>BOP clade</taxon>
        <taxon>Pooideae</taxon>
        <taxon>Triticodae</taxon>
        <taxon>Triticeae</taxon>
        <taxon>Triticinae</taxon>
        <taxon>Aegilops</taxon>
    </lineage>
</organism>
<sequence>MSSSGSRSDEEVDPEYELALRIALERSKLRQAARAIEQSERKAFEKAKEAARLAKLRLQQDQAVQRLKGLVVVDSSSSNDDGSSSDESDDPPPADDGYSYFIKLDFDLLLAIMAALDIPNLVRSGAVCTSWRDAYNTFRLPALKQAPCLLYACDEYGPKEAALYCPSTSATFRVPFPGPPHEKRGFVFSCHGWGSAADEVGGPYLFNPATGVQAAVPPVNTIMVRVRGKNFYDHEGKHVFELDSDGENGDPKTDVL</sequence>
<dbReference type="Gene3D" id="1.20.1280.50">
    <property type="match status" value="1"/>
</dbReference>
<evidence type="ECO:0000313" key="2">
    <source>
        <dbReference type="EnsemblPlants" id="EMT23456"/>
    </source>
</evidence>
<dbReference type="PANTHER" id="PTHR44586">
    <property type="entry name" value="F-BOX DOMAIN CONTAINING PROTEIN, EXPRESSED"/>
    <property type="match status" value="1"/>
</dbReference>
<feature type="region of interest" description="Disordered" evidence="1">
    <location>
        <begin position="74"/>
        <end position="94"/>
    </location>
</feature>
<evidence type="ECO:0000256" key="1">
    <source>
        <dbReference type="SAM" id="MobiDB-lite"/>
    </source>
</evidence>
<accession>M8CJD2</accession>
<dbReference type="PANTHER" id="PTHR44586:SF17">
    <property type="entry name" value="DUF295 DOMAIN-CONTAINING PROTEIN"/>
    <property type="match status" value="1"/>
</dbReference>
<evidence type="ECO:0008006" key="3">
    <source>
        <dbReference type="Google" id="ProtNLM"/>
    </source>
</evidence>
<dbReference type="AlphaFoldDB" id="M8CJD2"/>
<feature type="compositionally biased region" description="Acidic residues" evidence="1">
    <location>
        <begin position="83"/>
        <end position="93"/>
    </location>
</feature>
<dbReference type="InterPro" id="IPR036047">
    <property type="entry name" value="F-box-like_dom_sf"/>
</dbReference>
<dbReference type="EnsemblPlants" id="EMT23456">
    <property type="protein sequence ID" value="EMT23456"/>
    <property type="gene ID" value="F775_00291"/>
</dbReference>
<name>M8CJD2_AEGTA</name>
<proteinExistence type="predicted"/>
<dbReference type="SUPFAM" id="SSF81383">
    <property type="entry name" value="F-box domain"/>
    <property type="match status" value="1"/>
</dbReference>
<protein>
    <recommendedName>
        <fullName evidence="3">F-box domain-containing protein</fullName>
    </recommendedName>
</protein>
<reference evidence="2" key="1">
    <citation type="submission" date="2015-06" db="UniProtKB">
        <authorList>
            <consortium name="EnsemblPlants"/>
        </authorList>
    </citation>
    <scope>IDENTIFICATION</scope>
</reference>